<keyword evidence="4 10" id="KW-1003">Cell membrane</keyword>
<evidence type="ECO:0000256" key="7">
    <source>
        <dbReference type="ARBA" id="ARBA00023136"/>
    </source>
</evidence>
<name>A0A9Q0GAY8_9ROSI</name>
<evidence type="ECO:0000256" key="8">
    <source>
        <dbReference type="ARBA" id="ARBA00023316"/>
    </source>
</evidence>
<dbReference type="Proteomes" id="UP001141552">
    <property type="component" value="Unassembled WGS sequence"/>
</dbReference>
<comment type="subcellular location">
    <subcellularLocation>
        <location evidence="1 10">Cell membrane</location>
        <topology evidence="1 10">Multi-pass membrane protein</topology>
    </subcellularLocation>
</comment>
<dbReference type="GO" id="GO:0071555">
    <property type="term" value="P:cell wall organization"/>
    <property type="evidence" value="ECO:0007669"/>
    <property type="project" value="UniProtKB-KW"/>
</dbReference>
<evidence type="ECO:0000256" key="2">
    <source>
        <dbReference type="ARBA" id="ARBA00007651"/>
    </source>
</evidence>
<feature type="region of interest" description="Disordered" evidence="11">
    <location>
        <begin position="1"/>
        <end position="27"/>
    </location>
</feature>
<gene>
    <name evidence="13" type="ORF">Tsubulata_018396</name>
</gene>
<evidence type="ECO:0000313" key="14">
    <source>
        <dbReference type="Proteomes" id="UP001141552"/>
    </source>
</evidence>
<comment type="subunit">
    <text evidence="3 10">Homodimer and heterodimers.</text>
</comment>
<accession>A0A9Q0GAY8</accession>
<dbReference type="OrthoDB" id="753675at2759"/>
<sequence>MDLDHHGATKITIEEPKAHDSKGKGVADAPAPVKVTTKATKLHQGGGKKGIAIFDLVLRLSAIAAGFAATSIMGTADEILPFFTQFLQFHAQYNNVPTFQFFTIVNAITSGYLVLSLPFSIVCIVRPHAIGPRLLLMILDTVAMAITVSAASAAASIVYVAHNGSPYTNWNPFCQQFNDFCQQSSSAVVASFVAATMLLFLVILSAFALKRI</sequence>
<dbReference type="PANTHER" id="PTHR36488:SF11">
    <property type="entry name" value="CASP-LIKE PROTEIN"/>
    <property type="match status" value="1"/>
</dbReference>
<feature type="domain" description="Casparian strip membrane protein" evidence="12">
    <location>
        <begin position="49"/>
        <end position="195"/>
    </location>
</feature>
<dbReference type="EMBL" id="JAKUCV010001759">
    <property type="protein sequence ID" value="KAJ4845136.1"/>
    <property type="molecule type" value="Genomic_DNA"/>
</dbReference>
<feature type="transmembrane region" description="Helical" evidence="10">
    <location>
        <begin position="187"/>
        <end position="209"/>
    </location>
</feature>
<evidence type="ECO:0000259" key="12">
    <source>
        <dbReference type="Pfam" id="PF04535"/>
    </source>
</evidence>
<evidence type="ECO:0000256" key="5">
    <source>
        <dbReference type="ARBA" id="ARBA00022692"/>
    </source>
</evidence>
<dbReference type="GO" id="GO:0005886">
    <property type="term" value="C:plasma membrane"/>
    <property type="evidence" value="ECO:0007669"/>
    <property type="project" value="UniProtKB-SubCell"/>
</dbReference>
<dbReference type="PANTHER" id="PTHR36488">
    <property type="entry name" value="CASP-LIKE PROTEIN 1U1"/>
    <property type="match status" value="1"/>
</dbReference>
<comment type="similarity">
    <text evidence="2 10">Belongs to the Casparian strip membrane proteins (CASP) family.</text>
</comment>
<evidence type="ECO:0000256" key="11">
    <source>
        <dbReference type="SAM" id="MobiDB-lite"/>
    </source>
</evidence>
<dbReference type="Pfam" id="PF04535">
    <property type="entry name" value="CASP_dom"/>
    <property type="match status" value="1"/>
</dbReference>
<dbReference type="InterPro" id="IPR044173">
    <property type="entry name" value="CASPL"/>
</dbReference>
<evidence type="ECO:0000313" key="13">
    <source>
        <dbReference type="EMBL" id="KAJ4845136.1"/>
    </source>
</evidence>
<feature type="transmembrane region" description="Helical" evidence="10">
    <location>
        <begin position="134"/>
        <end position="161"/>
    </location>
</feature>
<reference evidence="13" key="1">
    <citation type="submission" date="2022-02" db="EMBL/GenBank/DDBJ databases">
        <authorList>
            <person name="Henning P.M."/>
            <person name="McCubbin A.G."/>
            <person name="Shore J.S."/>
        </authorList>
    </citation>
    <scope>NUCLEOTIDE SEQUENCE</scope>
    <source>
        <strain evidence="13">F60SS</strain>
        <tissue evidence="13">Leaves</tissue>
    </source>
</reference>
<protein>
    <recommendedName>
        <fullName evidence="10">CASP-like protein</fullName>
    </recommendedName>
</protein>
<keyword evidence="14" id="KW-1185">Reference proteome</keyword>
<keyword evidence="8" id="KW-0961">Cell wall biogenesis/degradation</keyword>
<keyword evidence="6 10" id="KW-1133">Transmembrane helix</keyword>
<organism evidence="13 14">
    <name type="scientific">Turnera subulata</name>
    <dbReference type="NCBI Taxonomy" id="218843"/>
    <lineage>
        <taxon>Eukaryota</taxon>
        <taxon>Viridiplantae</taxon>
        <taxon>Streptophyta</taxon>
        <taxon>Embryophyta</taxon>
        <taxon>Tracheophyta</taxon>
        <taxon>Spermatophyta</taxon>
        <taxon>Magnoliopsida</taxon>
        <taxon>eudicotyledons</taxon>
        <taxon>Gunneridae</taxon>
        <taxon>Pentapetalae</taxon>
        <taxon>rosids</taxon>
        <taxon>fabids</taxon>
        <taxon>Malpighiales</taxon>
        <taxon>Passifloraceae</taxon>
        <taxon>Turnera</taxon>
    </lineage>
</organism>
<feature type="transmembrane region" description="Helical" evidence="10">
    <location>
        <begin position="96"/>
        <end position="122"/>
    </location>
</feature>
<comment type="function">
    <text evidence="9">Regulates membrane-cell wall junctions and localized cell wall deposition. Required for establishment of the Casparian strip membrane domain (CSD) and the subsequent formation of Casparian strips, a cell wall modification of the root endodermis that determines an apoplastic barrier between the intraorganismal apoplasm and the extraorganismal apoplasm and prevents lateral diffusion.</text>
</comment>
<evidence type="ECO:0000256" key="4">
    <source>
        <dbReference type="ARBA" id="ARBA00022475"/>
    </source>
</evidence>
<keyword evidence="7 10" id="KW-0472">Membrane</keyword>
<proteinExistence type="inferred from homology"/>
<evidence type="ECO:0000256" key="1">
    <source>
        <dbReference type="ARBA" id="ARBA00004651"/>
    </source>
</evidence>
<reference evidence="13" key="2">
    <citation type="journal article" date="2023" name="Plants (Basel)">
        <title>Annotation of the Turnera subulata (Passifloraceae) Draft Genome Reveals the S-Locus Evolved after the Divergence of Turneroideae from Passifloroideae in a Stepwise Manner.</title>
        <authorList>
            <person name="Henning P.M."/>
            <person name="Roalson E.H."/>
            <person name="Mir W."/>
            <person name="McCubbin A.G."/>
            <person name="Shore J.S."/>
        </authorList>
    </citation>
    <scope>NUCLEOTIDE SEQUENCE</scope>
    <source>
        <strain evidence="13">F60SS</strain>
    </source>
</reference>
<dbReference type="InterPro" id="IPR006459">
    <property type="entry name" value="CASP/CASPL"/>
</dbReference>
<keyword evidence="5 10" id="KW-0812">Transmembrane</keyword>
<dbReference type="AlphaFoldDB" id="A0A9Q0GAY8"/>
<evidence type="ECO:0000256" key="3">
    <source>
        <dbReference type="ARBA" id="ARBA00011489"/>
    </source>
</evidence>
<evidence type="ECO:0000256" key="9">
    <source>
        <dbReference type="ARBA" id="ARBA00025302"/>
    </source>
</evidence>
<evidence type="ECO:0000256" key="10">
    <source>
        <dbReference type="RuleBase" id="RU361233"/>
    </source>
</evidence>
<evidence type="ECO:0000256" key="6">
    <source>
        <dbReference type="ARBA" id="ARBA00022989"/>
    </source>
</evidence>
<feature type="compositionally biased region" description="Basic and acidic residues" evidence="11">
    <location>
        <begin position="1"/>
        <end position="25"/>
    </location>
</feature>
<dbReference type="InterPro" id="IPR006702">
    <property type="entry name" value="CASP_dom"/>
</dbReference>
<comment type="caution">
    <text evidence="13">The sequence shown here is derived from an EMBL/GenBank/DDBJ whole genome shotgun (WGS) entry which is preliminary data.</text>
</comment>
<feature type="transmembrane region" description="Helical" evidence="10">
    <location>
        <begin position="56"/>
        <end position="76"/>
    </location>
</feature>
<dbReference type="NCBIfam" id="TIGR01569">
    <property type="entry name" value="A_tha_TIGR01569"/>
    <property type="match status" value="1"/>
</dbReference>